<accession>A0ABR6YL51</accession>
<gene>
    <name evidence="4" type="ORF">H8K27_05775</name>
</gene>
<dbReference type="InterPro" id="IPR002491">
    <property type="entry name" value="ABC_transptr_periplasmic_BD"/>
</dbReference>
<dbReference type="Gene3D" id="3.40.50.1980">
    <property type="entry name" value="Nitrogenase molybdenum iron protein domain"/>
    <property type="match status" value="2"/>
</dbReference>
<evidence type="ECO:0000256" key="2">
    <source>
        <dbReference type="SAM" id="SignalP"/>
    </source>
</evidence>
<dbReference type="EMBL" id="JACOGC010000002">
    <property type="protein sequence ID" value="MBC3884632.1"/>
    <property type="molecule type" value="Genomic_DNA"/>
</dbReference>
<evidence type="ECO:0000256" key="1">
    <source>
        <dbReference type="ARBA" id="ARBA00022729"/>
    </source>
</evidence>
<dbReference type="NCBIfam" id="NF038402">
    <property type="entry name" value="TroA_like"/>
    <property type="match status" value="1"/>
</dbReference>
<name>A0ABR6YL51_9BURK</name>
<feature type="chain" id="PRO_5047405552" evidence="2">
    <location>
        <begin position="36"/>
        <end position="306"/>
    </location>
</feature>
<evidence type="ECO:0000313" key="4">
    <source>
        <dbReference type="EMBL" id="MBC3884632.1"/>
    </source>
</evidence>
<dbReference type="Pfam" id="PF01497">
    <property type="entry name" value="Peripla_BP_2"/>
    <property type="match status" value="1"/>
</dbReference>
<evidence type="ECO:0000313" key="5">
    <source>
        <dbReference type="Proteomes" id="UP000613113"/>
    </source>
</evidence>
<dbReference type="InterPro" id="IPR050902">
    <property type="entry name" value="ABC_Transporter_SBP"/>
</dbReference>
<organism evidence="4 5">
    <name type="scientific">Undibacterium griseum</name>
    <dbReference type="NCBI Taxonomy" id="2762295"/>
    <lineage>
        <taxon>Bacteria</taxon>
        <taxon>Pseudomonadati</taxon>
        <taxon>Pseudomonadota</taxon>
        <taxon>Betaproteobacteria</taxon>
        <taxon>Burkholderiales</taxon>
        <taxon>Oxalobacteraceae</taxon>
        <taxon>Undibacterium</taxon>
    </lineage>
</organism>
<evidence type="ECO:0000259" key="3">
    <source>
        <dbReference type="PROSITE" id="PS50983"/>
    </source>
</evidence>
<dbReference type="PANTHER" id="PTHR30535:SF34">
    <property type="entry name" value="MOLYBDATE-BINDING PROTEIN MOLA"/>
    <property type="match status" value="1"/>
</dbReference>
<protein>
    <submittedName>
        <fullName evidence="4">Cobalamin-binding protein</fullName>
    </submittedName>
</protein>
<dbReference type="PANTHER" id="PTHR30535">
    <property type="entry name" value="VITAMIN B12-BINDING PROTEIN"/>
    <property type="match status" value="1"/>
</dbReference>
<feature type="signal peptide" evidence="2">
    <location>
        <begin position="1"/>
        <end position="35"/>
    </location>
</feature>
<sequence>MRLHVHLPARLYRAATCVAAVAAAALSLLAMPAHAAVSVKDDAQRNVTLNQPARRIISLAPHATELLFAAGAGSQIAAISDYSNFPDAAKTLPSVGNVFALDLERLLAYQPDLIVIWGTGNARSLANKLRDQHLPVFESEPRDFEMVASSIERLSVLAGTTATGKAAAQEFRQRLAMIQQRYQQPASTPPVRVFYQVWNKPLMTLNDSHLVSAAIRLCGGQNIFGHLKEISPTVTTEAVLAANPDAIITGGDNTDSLQSWRSFGVLNANKKGHFYAIPADWLNRAGPRILDGTEALCKAIAAARAR</sequence>
<keyword evidence="5" id="KW-1185">Reference proteome</keyword>
<dbReference type="InterPro" id="IPR054828">
    <property type="entry name" value="Vit_B12_bind_prot"/>
</dbReference>
<reference evidence="4 5" key="1">
    <citation type="submission" date="2020-08" db="EMBL/GenBank/DDBJ databases">
        <title>Novel species isolated from subtropical streams in China.</title>
        <authorList>
            <person name="Lu H."/>
        </authorList>
    </citation>
    <scope>NUCLEOTIDE SEQUENCE [LARGE SCALE GENOMIC DNA]</scope>
    <source>
        <strain evidence="4 5">FT31W</strain>
    </source>
</reference>
<dbReference type="CDD" id="cd01144">
    <property type="entry name" value="BtuF"/>
    <property type="match status" value="1"/>
</dbReference>
<comment type="caution">
    <text evidence="4">The sequence shown here is derived from an EMBL/GenBank/DDBJ whole genome shotgun (WGS) entry which is preliminary data.</text>
</comment>
<proteinExistence type="predicted"/>
<dbReference type="Proteomes" id="UP000613113">
    <property type="component" value="Unassembled WGS sequence"/>
</dbReference>
<dbReference type="RefSeq" id="WP_186862247.1">
    <property type="nucleotide sequence ID" value="NZ_JACOGC010000002.1"/>
</dbReference>
<dbReference type="PROSITE" id="PS50983">
    <property type="entry name" value="FE_B12_PBP"/>
    <property type="match status" value="1"/>
</dbReference>
<keyword evidence="1 2" id="KW-0732">Signal</keyword>
<feature type="domain" description="Fe/B12 periplasmic-binding" evidence="3">
    <location>
        <begin position="55"/>
        <end position="304"/>
    </location>
</feature>
<dbReference type="SUPFAM" id="SSF53807">
    <property type="entry name" value="Helical backbone' metal receptor"/>
    <property type="match status" value="1"/>
</dbReference>